<dbReference type="InterPro" id="IPR055414">
    <property type="entry name" value="LRR_R13L4/SHOC2-like"/>
</dbReference>
<feature type="compositionally biased region" description="Low complexity" evidence="13">
    <location>
        <begin position="135"/>
        <end position="149"/>
    </location>
</feature>
<evidence type="ECO:0000256" key="6">
    <source>
        <dbReference type="ARBA" id="ARBA00022723"/>
    </source>
</evidence>
<dbReference type="InterPro" id="IPR032675">
    <property type="entry name" value="LRR_dom_sf"/>
</dbReference>
<feature type="domain" description="PPM-type phosphatase" evidence="16">
    <location>
        <begin position="1001"/>
        <end position="1350"/>
    </location>
</feature>
<dbReference type="SMART" id="SM00332">
    <property type="entry name" value="PP2Cc"/>
    <property type="match status" value="1"/>
</dbReference>
<dbReference type="CDD" id="cd07302">
    <property type="entry name" value="CHD"/>
    <property type="match status" value="1"/>
</dbReference>
<dbReference type="OrthoDB" id="2021138at2759"/>
<feature type="region of interest" description="Disordered" evidence="13">
    <location>
        <begin position="122"/>
        <end position="160"/>
    </location>
</feature>
<evidence type="ECO:0000259" key="14">
    <source>
        <dbReference type="PROSITE" id="PS50125"/>
    </source>
</evidence>
<dbReference type="GO" id="GO:0004016">
    <property type="term" value="F:adenylate cyclase activity"/>
    <property type="evidence" value="ECO:0007669"/>
    <property type="project" value="UniProtKB-EC"/>
</dbReference>
<comment type="catalytic activity">
    <reaction evidence="1">
        <text>ATP = 3',5'-cyclic AMP + diphosphate</text>
        <dbReference type="Rhea" id="RHEA:15389"/>
        <dbReference type="ChEBI" id="CHEBI:30616"/>
        <dbReference type="ChEBI" id="CHEBI:33019"/>
        <dbReference type="ChEBI" id="CHEBI:58165"/>
        <dbReference type="EC" id="4.6.1.1"/>
    </reaction>
</comment>
<dbReference type="SUPFAM" id="SSF52075">
    <property type="entry name" value="Outer arm dynein light chain 1"/>
    <property type="match status" value="1"/>
</dbReference>
<dbReference type="EMBL" id="MCGT01000001">
    <property type="protein sequence ID" value="ORX63042.1"/>
    <property type="molecule type" value="Genomic_DNA"/>
</dbReference>
<evidence type="ECO:0000256" key="7">
    <source>
        <dbReference type="ARBA" id="ARBA00022737"/>
    </source>
</evidence>
<accession>A0A1X2GYE7</accession>
<dbReference type="PANTHER" id="PTHR48051">
    <property type="match status" value="1"/>
</dbReference>
<dbReference type="Pfam" id="PF00211">
    <property type="entry name" value="Guanylate_cyc"/>
    <property type="match status" value="1"/>
</dbReference>
<feature type="domain" description="Ras-associating" evidence="15">
    <location>
        <begin position="226"/>
        <end position="316"/>
    </location>
</feature>
<dbReference type="SMART" id="SM00364">
    <property type="entry name" value="LRR_BAC"/>
    <property type="match status" value="10"/>
</dbReference>
<keyword evidence="9" id="KW-0115">cAMP biosynthesis</keyword>
<dbReference type="InterPro" id="IPR050216">
    <property type="entry name" value="LRR_domain-containing"/>
</dbReference>
<dbReference type="PANTHER" id="PTHR48051:SF54">
    <property type="entry name" value="LEUCINE-RICH REPEAT-CONTAINING PROTEIN"/>
    <property type="match status" value="1"/>
</dbReference>
<dbReference type="GO" id="GO:0006171">
    <property type="term" value="P:cAMP biosynthetic process"/>
    <property type="evidence" value="ECO:0007669"/>
    <property type="project" value="UniProtKB-KW"/>
</dbReference>
<dbReference type="Gene3D" id="3.30.70.1230">
    <property type="entry name" value="Nucleotide cyclase"/>
    <property type="match status" value="1"/>
</dbReference>
<name>A0A1X2GYE7_9FUNG</name>
<feature type="compositionally biased region" description="Basic residues" evidence="13">
    <location>
        <begin position="51"/>
        <end position="68"/>
    </location>
</feature>
<keyword evidence="6" id="KW-0479">Metal-binding</keyword>
<dbReference type="PROSITE" id="PS50125">
    <property type="entry name" value="GUANYLATE_CYCLASE_2"/>
    <property type="match status" value="1"/>
</dbReference>
<dbReference type="STRING" id="101127.A0A1X2GYE7"/>
<gene>
    <name evidence="17" type="ORF">DM01DRAFT_1314794</name>
</gene>
<evidence type="ECO:0000259" key="16">
    <source>
        <dbReference type="PROSITE" id="PS51746"/>
    </source>
</evidence>
<dbReference type="GO" id="GO:0046872">
    <property type="term" value="F:metal ion binding"/>
    <property type="evidence" value="ECO:0007669"/>
    <property type="project" value="UniProtKB-KW"/>
</dbReference>
<dbReference type="Pfam" id="PF13855">
    <property type="entry name" value="LRR_8"/>
    <property type="match status" value="1"/>
</dbReference>
<evidence type="ECO:0000313" key="17">
    <source>
        <dbReference type="EMBL" id="ORX63042.1"/>
    </source>
</evidence>
<keyword evidence="5" id="KW-0433">Leucine-rich repeat</keyword>
<dbReference type="Pfam" id="PF00481">
    <property type="entry name" value="PP2C"/>
    <property type="match status" value="1"/>
</dbReference>
<dbReference type="InterPro" id="IPR055071">
    <property type="entry name" value="RA_PHLPP-like"/>
</dbReference>
<dbReference type="SUPFAM" id="SSF55073">
    <property type="entry name" value="Nucleotide cyclase"/>
    <property type="match status" value="1"/>
</dbReference>
<dbReference type="InterPro" id="IPR036457">
    <property type="entry name" value="PPM-type-like_dom_sf"/>
</dbReference>
<evidence type="ECO:0000256" key="3">
    <source>
        <dbReference type="ARBA" id="ARBA00012201"/>
    </source>
</evidence>
<evidence type="ECO:0000256" key="11">
    <source>
        <dbReference type="ARBA" id="ARBA00032597"/>
    </source>
</evidence>
<evidence type="ECO:0000256" key="10">
    <source>
        <dbReference type="ARBA" id="ARBA00023239"/>
    </source>
</evidence>
<feature type="region of interest" description="Disordered" evidence="13">
    <location>
        <begin position="720"/>
        <end position="775"/>
    </location>
</feature>
<feature type="region of interest" description="Disordered" evidence="13">
    <location>
        <begin position="1661"/>
        <end position="1741"/>
    </location>
</feature>
<feature type="domain" description="Guanylate cyclase" evidence="14">
    <location>
        <begin position="1415"/>
        <end position="1552"/>
    </location>
</feature>
<feature type="region of interest" description="Disordered" evidence="13">
    <location>
        <begin position="1056"/>
        <end position="1123"/>
    </location>
</feature>
<dbReference type="SMART" id="SM00044">
    <property type="entry name" value="CYCc"/>
    <property type="match status" value="1"/>
</dbReference>
<evidence type="ECO:0000256" key="9">
    <source>
        <dbReference type="ARBA" id="ARBA00022998"/>
    </source>
</evidence>
<evidence type="ECO:0000256" key="4">
    <source>
        <dbReference type="ARBA" id="ARBA00021420"/>
    </source>
</evidence>
<feature type="compositionally biased region" description="Low complexity" evidence="13">
    <location>
        <begin position="728"/>
        <end position="756"/>
    </location>
</feature>
<dbReference type="SUPFAM" id="SSF81606">
    <property type="entry name" value="PP2C-like"/>
    <property type="match status" value="1"/>
</dbReference>
<dbReference type="CDD" id="cd17214">
    <property type="entry name" value="RA_CYR1_like"/>
    <property type="match status" value="1"/>
</dbReference>
<evidence type="ECO:0000256" key="1">
    <source>
        <dbReference type="ARBA" id="ARBA00001593"/>
    </source>
</evidence>
<feature type="compositionally biased region" description="Polar residues" evidence="13">
    <location>
        <begin position="1662"/>
        <end position="1676"/>
    </location>
</feature>
<keyword evidence="8" id="KW-0460">Magnesium</keyword>
<sequence length="1910" mass="212508">MPKTSKQPHERIDSKARNAPTSSHGVSQERHSSIAQASASSVTPNANSSPHGKKHGHGLFSRFKRKHRPTDQVVPAESSSPISSRKKSKEPDTILHPLDARPVGDLLTKNLYNYYDTRHWPGSAAWRPSPGGPDPRFASFSPPSPFQSFTKKSGDSGDSTIHLDQNIGAMDGIINVHRVLEPSIQSNAVWAPPDSWAVEERSETPMLMDDEENAFNEGSGWQVKQRNYFIRIFKTDNTFTTLQLPLYTTTKDLIQRVTGKFFLNDTNKYRILLRQHNTDRQLLPGEYPVKIQKTLLEEIGHTDEDDIEDVGREDNSYLFRFIFGPKMSENVSEADLVNVNHVGLQNHNLTTIPIALYGVAANIISLDLSRNLLIELPSDFMQQCTQLSQLWLTENEYTQLPPSLGSAKQLQQLNVSSNHLRSLQNLETQLPGLISLRAFNNQIPYLPDSFVQFSHLSLLFLSNNAFTCFPPCICDLSQLQYLDISFNKIPELPPEIGQLKQLVALYAIGNRLSGALPDEILALENLQELDLRQNLITQVDTLCQLPNLQSLIMDYNAISIVSGELSNIQHLQLSKNHLTQFNLGFCQPPIDAAYGKSVPCYTIETFLSELNLANCKLPSLSEELFACMPHLQHLVLDGNTLTELPNSVGMLVSLLHLSAQGNMLNALPAAIGNLKQLKVLLAQKNNLQHLPKEIWLCASLQTLNCSSNLLDDFPPPFNDGLPNMPLPTSAANSSTSSTPRGSYNNQQRTSSRRNSSLLHSPTTAHPPPQPSSDRVMASHTLDSFERDDAPLMQETPLFNPPSFFTSPRNHPPPLSLSLRNLLLADNHLTDEVWSPLSLFLELRVLNLSYNELYEIPPEGLCHRHLYELYISGNVLTSLPADDIEKLTYLRVLAVNDNKLVTLPAEIGKLRKLLVLDVGSNVLKYNIANWPYDWNWNWNLGLHYLNLSGNKRLEIKRMLPSLEYHPSDRNLSDFDALTELRTLGLMDITILGGASTPEETPDCRVRTSPSEVNTMGYGVADWLGLQFSCWDLVLPRFRNKDDECLFALFEGRYPDNPDVPSYRQSQSHSLQPRPFDSSPSVSAMHLAPSASSSFHCPPATSSPPSSSPHLHSPRHSTSTGTAFMPYHHATPPRSVCHMAKALSDMLPRRLAIELEKAIDNNGSIVSALRRTFLCMDKELGAGANQQGELDPELKTGVAAAVCYVTGNKLFVANVGDVVVVISRNHGQSYLVTQKHIPLNPGEVSRIRSGGGYVSNQGLLNDQVGVSRSFGYFHLVPAIDANPFISVVELTESDEFVIVATSALWDTMTYQTAVDIARTEAGDMMLAAQKLRDFALGYGASHNSLSVMVIGVTDLFNGTDQHRRLRHSPGPLYASRPSDLDDGGLIMKSKRRNKESAGDSTLARLDREVPPPVNQVALVFTDIKNSTFLWETHQEDMRSAIKIHDTIMRRTLRSVGGYEVKTEGDAFMACFQHITGALLWCFTVQLQLLEADWPAGLLDTDEGREIEDKDSNLIYRGLSVRMGIHWGTPVFERNPITNRMDYFGPVVNKASRICNAADGGQICVSSDVISTLRNLRGGVLMNHHLNAALDDEMIEDESLQQLGESALQCLIRDIQQIKRLGFQVMELGERRLKGLETPEILSLVYPKQLAGRMDALLEADEDTCTSPHTVSEGTNIAPPSTAATASTNSTTTASRQPRMAEADDHARHRKPKLTASRSPSFHSLADLHGPLSSPERQILSPSPNMSLRDALQKRSSIMSTTSTRTRVIDPSFVCALSNLAIRLERISTGVIVPIRRGSDEEQMTHVYNPDGSILDVRIPEFHSRKGMRFIDAVDHHLMETATDEELLVLMDNFVTRLENVIASLYLQKVGRFANVLEQLGQALELDPEHISHALQIYSEISGFSQRPLYRRV</sequence>
<dbReference type="GO" id="GO:0035556">
    <property type="term" value="P:intracellular signal transduction"/>
    <property type="evidence" value="ECO:0007669"/>
    <property type="project" value="InterPro"/>
</dbReference>
<dbReference type="InterPro" id="IPR029787">
    <property type="entry name" value="Nucleotide_cyclase"/>
</dbReference>
<dbReference type="EC" id="4.6.1.1" evidence="3"/>
<protein>
    <recommendedName>
        <fullName evidence="4">Adenylate cyclase</fullName>
        <ecNumber evidence="3">4.6.1.1</ecNumber>
    </recommendedName>
    <alternativeName>
        <fullName evidence="11">ATP pyrophosphate-lyase</fullName>
    </alternativeName>
    <alternativeName>
        <fullName evidence="12">Adenylyl cyclase</fullName>
    </alternativeName>
</protein>
<dbReference type="Pfam" id="PF23598">
    <property type="entry name" value="LRR_14"/>
    <property type="match status" value="1"/>
</dbReference>
<dbReference type="Gene3D" id="3.60.40.10">
    <property type="entry name" value="PPM-type phosphatase domain"/>
    <property type="match status" value="1"/>
</dbReference>
<comment type="similarity">
    <text evidence="2">Belongs to the adenylyl cyclase class-3 family.</text>
</comment>
<evidence type="ECO:0000256" key="5">
    <source>
        <dbReference type="ARBA" id="ARBA00022614"/>
    </source>
</evidence>
<dbReference type="SMART" id="SM00314">
    <property type="entry name" value="RA"/>
    <property type="match status" value="1"/>
</dbReference>
<dbReference type="PROSITE" id="PS51746">
    <property type="entry name" value="PPM_2"/>
    <property type="match status" value="1"/>
</dbReference>
<feature type="compositionally biased region" description="Basic and acidic residues" evidence="13">
    <location>
        <begin position="7"/>
        <end position="16"/>
    </location>
</feature>
<feature type="region of interest" description="Disordered" evidence="13">
    <location>
        <begin position="1"/>
        <end position="98"/>
    </location>
</feature>
<evidence type="ECO:0000256" key="13">
    <source>
        <dbReference type="SAM" id="MobiDB-lite"/>
    </source>
</evidence>
<dbReference type="SMART" id="SM00369">
    <property type="entry name" value="LRR_TYP"/>
    <property type="match status" value="12"/>
</dbReference>
<keyword evidence="18" id="KW-1185">Reference proteome</keyword>
<dbReference type="InterPro" id="IPR001932">
    <property type="entry name" value="PPM-type_phosphatase-like_dom"/>
</dbReference>
<organism evidence="17 18">
    <name type="scientific">Hesseltinella vesiculosa</name>
    <dbReference type="NCBI Taxonomy" id="101127"/>
    <lineage>
        <taxon>Eukaryota</taxon>
        <taxon>Fungi</taxon>
        <taxon>Fungi incertae sedis</taxon>
        <taxon>Mucoromycota</taxon>
        <taxon>Mucoromycotina</taxon>
        <taxon>Mucoromycetes</taxon>
        <taxon>Mucorales</taxon>
        <taxon>Cunninghamellaceae</taxon>
        <taxon>Hesseltinella</taxon>
    </lineage>
</organism>
<keyword evidence="7" id="KW-0677">Repeat</keyword>
<dbReference type="SUPFAM" id="SSF52058">
    <property type="entry name" value="L domain-like"/>
    <property type="match status" value="2"/>
</dbReference>
<proteinExistence type="inferred from homology"/>
<evidence type="ECO:0000256" key="12">
    <source>
        <dbReference type="ARBA" id="ARBA00032637"/>
    </source>
</evidence>
<evidence type="ECO:0000256" key="2">
    <source>
        <dbReference type="ARBA" id="ARBA00005381"/>
    </source>
</evidence>
<evidence type="ECO:0000259" key="15">
    <source>
        <dbReference type="PROSITE" id="PS50200"/>
    </source>
</evidence>
<feature type="compositionally biased region" description="Polar residues" evidence="13">
    <location>
        <begin position="33"/>
        <end position="50"/>
    </location>
</feature>
<evidence type="ECO:0000256" key="8">
    <source>
        <dbReference type="ARBA" id="ARBA00022842"/>
    </source>
</evidence>
<dbReference type="InterPro" id="IPR000159">
    <property type="entry name" value="RA_dom"/>
</dbReference>
<feature type="compositionally biased region" description="Low complexity" evidence="13">
    <location>
        <begin position="1096"/>
        <end position="1118"/>
    </location>
</feature>
<dbReference type="InterPro" id="IPR001054">
    <property type="entry name" value="A/G_cyclase"/>
</dbReference>
<dbReference type="Gene3D" id="3.80.10.10">
    <property type="entry name" value="Ribonuclease Inhibitor"/>
    <property type="match status" value="3"/>
</dbReference>
<dbReference type="Proteomes" id="UP000242146">
    <property type="component" value="Unassembled WGS sequence"/>
</dbReference>
<keyword evidence="10" id="KW-0456">Lyase</keyword>
<dbReference type="Pfam" id="PF23010">
    <property type="entry name" value="RA_3"/>
    <property type="match status" value="1"/>
</dbReference>
<dbReference type="GO" id="GO:0005737">
    <property type="term" value="C:cytoplasm"/>
    <property type="evidence" value="ECO:0007669"/>
    <property type="project" value="TreeGrafter"/>
</dbReference>
<feature type="compositionally biased region" description="Low complexity" evidence="13">
    <location>
        <begin position="1678"/>
        <end position="1692"/>
    </location>
</feature>
<reference evidence="17 18" key="1">
    <citation type="submission" date="2016-07" db="EMBL/GenBank/DDBJ databases">
        <title>Pervasive Adenine N6-methylation of Active Genes in Fungi.</title>
        <authorList>
            <consortium name="DOE Joint Genome Institute"/>
            <person name="Mondo S.J."/>
            <person name="Dannebaum R.O."/>
            <person name="Kuo R.C."/>
            <person name="Labutti K."/>
            <person name="Haridas S."/>
            <person name="Kuo A."/>
            <person name="Salamov A."/>
            <person name="Ahrendt S.R."/>
            <person name="Lipzen A."/>
            <person name="Sullivan W."/>
            <person name="Andreopoulos W.B."/>
            <person name="Clum A."/>
            <person name="Lindquist E."/>
            <person name="Daum C."/>
            <person name="Ramamoorthy G.K."/>
            <person name="Gryganskyi A."/>
            <person name="Culley D."/>
            <person name="Magnuson J.K."/>
            <person name="James T.Y."/>
            <person name="O'Malley M.A."/>
            <person name="Stajich J.E."/>
            <person name="Spatafora J.W."/>
            <person name="Visel A."/>
            <person name="Grigoriev I.V."/>
        </authorList>
    </citation>
    <scope>NUCLEOTIDE SEQUENCE [LARGE SCALE GENOMIC DNA]</scope>
    <source>
        <strain evidence="17 18">NRRL 3301</strain>
    </source>
</reference>
<dbReference type="PROSITE" id="PS50200">
    <property type="entry name" value="RA"/>
    <property type="match status" value="1"/>
</dbReference>
<dbReference type="CDD" id="cd00143">
    <property type="entry name" value="PP2Cc"/>
    <property type="match status" value="1"/>
</dbReference>
<dbReference type="Pfam" id="PF00560">
    <property type="entry name" value="LRR_1"/>
    <property type="match status" value="1"/>
</dbReference>
<comment type="caution">
    <text evidence="17">The sequence shown here is derived from an EMBL/GenBank/DDBJ whole genome shotgun (WGS) entry which is preliminary data.</text>
</comment>
<dbReference type="InterPro" id="IPR001611">
    <property type="entry name" value="Leu-rich_rpt"/>
</dbReference>
<dbReference type="PROSITE" id="PS51450">
    <property type="entry name" value="LRR"/>
    <property type="match status" value="5"/>
</dbReference>
<evidence type="ECO:0000313" key="18">
    <source>
        <dbReference type="Proteomes" id="UP000242146"/>
    </source>
</evidence>
<dbReference type="InterPro" id="IPR003591">
    <property type="entry name" value="Leu-rich_rpt_typical-subtyp"/>
</dbReference>
<dbReference type="SMART" id="SM00365">
    <property type="entry name" value="LRR_SD22"/>
    <property type="match status" value="3"/>
</dbReference>